<evidence type="ECO:0008006" key="4">
    <source>
        <dbReference type="Google" id="ProtNLM"/>
    </source>
</evidence>
<sequence length="231" mass="24301">MLAPMPPAVRRRRTVAVLGGLLLTAGLSACAGLGQPAPYDSPGINGLEIPTPSADPADFVATVDNPWLALEPGATWHYDVIEDGRTLGTIDAEVVPGASEVAGLSATAVRTVTDIDGAGDEETRFYAQDVDGNVWLVGADSETGVSWRAGEDGAEAGLAMPADPRLGDGWVTYRLPNLLEATTRVEDQSREMVQTRHEAGTTTRTMYESGAGLVSIEDLDAGWQAVLEPQQ</sequence>
<dbReference type="EMBL" id="FOKC01000008">
    <property type="protein sequence ID" value="SFB35547.1"/>
    <property type="molecule type" value="Genomic_DNA"/>
</dbReference>
<feature type="signal peptide" evidence="1">
    <location>
        <begin position="1"/>
        <end position="31"/>
    </location>
</feature>
<keyword evidence="1" id="KW-0732">Signal</keyword>
<dbReference type="Proteomes" id="UP000199113">
    <property type="component" value="Unassembled WGS sequence"/>
</dbReference>
<dbReference type="AlphaFoldDB" id="A0A1I1AC51"/>
<organism evidence="2 3">
    <name type="scientific">Nocardioides alpinus</name>
    <dbReference type="NCBI Taxonomy" id="748909"/>
    <lineage>
        <taxon>Bacteria</taxon>
        <taxon>Bacillati</taxon>
        <taxon>Actinomycetota</taxon>
        <taxon>Actinomycetes</taxon>
        <taxon>Propionibacteriales</taxon>
        <taxon>Nocardioidaceae</taxon>
        <taxon>Nocardioides</taxon>
    </lineage>
</organism>
<evidence type="ECO:0000313" key="3">
    <source>
        <dbReference type="Proteomes" id="UP000199113"/>
    </source>
</evidence>
<feature type="chain" id="PRO_5038835606" description="Lipoprotein" evidence="1">
    <location>
        <begin position="32"/>
        <end position="231"/>
    </location>
</feature>
<evidence type="ECO:0000313" key="2">
    <source>
        <dbReference type="EMBL" id="SFB35547.1"/>
    </source>
</evidence>
<dbReference type="STRING" id="748909.SAMN05192575_108130"/>
<evidence type="ECO:0000256" key="1">
    <source>
        <dbReference type="SAM" id="SignalP"/>
    </source>
</evidence>
<reference evidence="3" key="1">
    <citation type="submission" date="2016-10" db="EMBL/GenBank/DDBJ databases">
        <authorList>
            <person name="Varghese N."/>
            <person name="Submissions S."/>
        </authorList>
    </citation>
    <scope>NUCLEOTIDE SEQUENCE [LARGE SCALE GENOMIC DNA]</scope>
    <source>
        <strain evidence="3">CGMCC 1.10697</strain>
    </source>
</reference>
<dbReference type="RefSeq" id="WP_091200052.1">
    <property type="nucleotide sequence ID" value="NZ_FOKC01000008.1"/>
</dbReference>
<name>A0A1I1AC51_9ACTN</name>
<accession>A0A1I1AC51</accession>
<protein>
    <recommendedName>
        <fullName evidence="4">Lipoprotein</fullName>
    </recommendedName>
</protein>
<proteinExistence type="predicted"/>
<gene>
    <name evidence="2" type="ORF">SAMN05192575_108130</name>
</gene>